<evidence type="ECO:0000313" key="2">
    <source>
        <dbReference type="EMBL" id="MBK1855494.1"/>
    </source>
</evidence>
<dbReference type="Proteomes" id="UP000634206">
    <property type="component" value="Unassembled WGS sequence"/>
</dbReference>
<dbReference type="InterPro" id="IPR046919">
    <property type="entry name" value="ABC-3C_CTD10"/>
</dbReference>
<dbReference type="EMBL" id="JAENIG010000006">
    <property type="protein sequence ID" value="MBK1855494.1"/>
    <property type="molecule type" value="Genomic_DNA"/>
</dbReference>
<evidence type="ECO:0000313" key="3">
    <source>
        <dbReference type="Proteomes" id="UP000634206"/>
    </source>
</evidence>
<reference evidence="2" key="1">
    <citation type="submission" date="2021-01" db="EMBL/GenBank/DDBJ databases">
        <title>Modified the classification status of verrucomicrobia.</title>
        <authorList>
            <person name="Feng X."/>
        </authorList>
    </citation>
    <scope>NUCLEOTIDE SEQUENCE</scope>
    <source>
        <strain evidence="2">5K15</strain>
    </source>
</reference>
<protein>
    <recommendedName>
        <fullName evidence="1">ABC-three component systems C-terminal domain-containing protein</fullName>
    </recommendedName>
</protein>
<dbReference type="Pfam" id="PF20275">
    <property type="entry name" value="CTD10"/>
    <property type="match status" value="1"/>
</dbReference>
<dbReference type="RefSeq" id="WP_309490106.1">
    <property type="nucleotide sequence ID" value="NZ_JAENIG010000006.1"/>
</dbReference>
<dbReference type="AlphaFoldDB" id="A0AAE2VE80"/>
<gene>
    <name evidence="2" type="ORF">JIN83_11025</name>
</gene>
<comment type="caution">
    <text evidence="2">The sequence shown here is derived from an EMBL/GenBank/DDBJ whole genome shotgun (WGS) entry which is preliminary data.</text>
</comment>
<proteinExistence type="predicted"/>
<evidence type="ECO:0000259" key="1">
    <source>
        <dbReference type="Pfam" id="PF20275"/>
    </source>
</evidence>
<organism evidence="2 3">
    <name type="scientific">Oceaniferula flava</name>
    <dbReference type="NCBI Taxonomy" id="2800421"/>
    <lineage>
        <taxon>Bacteria</taxon>
        <taxon>Pseudomonadati</taxon>
        <taxon>Verrucomicrobiota</taxon>
        <taxon>Verrucomicrobiia</taxon>
        <taxon>Verrucomicrobiales</taxon>
        <taxon>Verrucomicrobiaceae</taxon>
        <taxon>Oceaniferula</taxon>
    </lineage>
</organism>
<feature type="domain" description="ABC-three component systems C-terminal" evidence="1">
    <location>
        <begin position="125"/>
        <end position="267"/>
    </location>
</feature>
<sequence>MTEKARQYRPSHVRRLDTLSRNECAAPDCGKTLIARDGETIVSKICHIEAASEKGPRFNPEMNVDERRHYNNLILLCDECHGIIDNLENEPDYPVELLREWKKEHESKGFTALNAKKSLLLVAINAIASSSLEDVEDVEETEPSVFDIEGKIAYNSVVRNRPLIDEYKIFYTKIASLYGELEKQGSFKKERLLRNIRRLYLKVRGRYVSVGDDSMEAVQKNADSIIEDIEEELIASCSSENNLYDEDVAFGVSIIMVDAFMRCKILEEPHLSS</sequence>
<accession>A0AAE2VE80</accession>
<name>A0AAE2VE80_9BACT</name>
<keyword evidence="3" id="KW-1185">Reference proteome</keyword>